<dbReference type="SUPFAM" id="SSF52540">
    <property type="entry name" value="P-loop containing nucleoside triphosphate hydrolases"/>
    <property type="match status" value="1"/>
</dbReference>
<dbReference type="InterPro" id="IPR011604">
    <property type="entry name" value="PDDEXK-like_dom_sf"/>
</dbReference>
<keyword evidence="2" id="KW-0378">Hydrolase</keyword>
<dbReference type="GO" id="GO:0004386">
    <property type="term" value="F:helicase activity"/>
    <property type="evidence" value="ECO:0007669"/>
    <property type="project" value="UniProtKB-KW"/>
</dbReference>
<dbReference type="EMBL" id="OBEL01000005">
    <property type="protein sequence ID" value="SNZ20648.1"/>
    <property type="molecule type" value="Genomic_DNA"/>
</dbReference>
<dbReference type="NCBIfam" id="TIGR02786">
    <property type="entry name" value="addB_alphas"/>
    <property type="match status" value="1"/>
</dbReference>
<keyword evidence="2" id="KW-0067">ATP-binding</keyword>
<reference evidence="2 3" key="1">
    <citation type="submission" date="2017-09" db="EMBL/GenBank/DDBJ databases">
        <authorList>
            <person name="Ehlers B."/>
            <person name="Leendertz F.H."/>
        </authorList>
    </citation>
    <scope>NUCLEOTIDE SEQUENCE [LARGE SCALE GENOMIC DNA]</scope>
    <source>
        <strain evidence="2 3">DSM 18289</strain>
    </source>
</reference>
<dbReference type="InterPro" id="IPR038726">
    <property type="entry name" value="PDDEXK_AddAB-type"/>
</dbReference>
<name>A0A285PGV6_9HYPH</name>
<dbReference type="AlphaFoldDB" id="A0A285PGV6"/>
<evidence type="ECO:0000259" key="1">
    <source>
        <dbReference type="Pfam" id="PF12705"/>
    </source>
</evidence>
<keyword evidence="2" id="KW-0547">Nucleotide-binding</keyword>
<accession>A0A285PGV6</accession>
<protein>
    <submittedName>
        <fullName evidence="2">DNA helicase/exodeoxyribonuclease V, subunit B</fullName>
    </submittedName>
</protein>
<organism evidence="2 3">
    <name type="scientific">Cohaesibacter gelatinilyticus</name>
    <dbReference type="NCBI Taxonomy" id="372072"/>
    <lineage>
        <taxon>Bacteria</taxon>
        <taxon>Pseudomonadati</taxon>
        <taxon>Pseudomonadota</taxon>
        <taxon>Alphaproteobacteria</taxon>
        <taxon>Hyphomicrobiales</taxon>
        <taxon>Cohaesibacteraceae</taxon>
    </lineage>
</organism>
<dbReference type="Pfam" id="PF12705">
    <property type="entry name" value="PDDEXK_1"/>
    <property type="match status" value="1"/>
</dbReference>
<dbReference type="Gene3D" id="3.90.320.10">
    <property type="match status" value="1"/>
</dbReference>
<dbReference type="Proteomes" id="UP000219439">
    <property type="component" value="Unassembled WGS sequence"/>
</dbReference>
<proteinExistence type="predicted"/>
<dbReference type="OrthoDB" id="9780606at2"/>
<keyword evidence="3" id="KW-1185">Reference proteome</keyword>
<evidence type="ECO:0000313" key="3">
    <source>
        <dbReference type="Proteomes" id="UP000219439"/>
    </source>
</evidence>
<feature type="domain" description="PD-(D/E)XK endonuclease-like" evidence="1">
    <location>
        <begin position="786"/>
        <end position="1000"/>
    </location>
</feature>
<keyword evidence="2" id="KW-0347">Helicase</keyword>
<gene>
    <name evidence="2" type="ORF">SAMN06265368_3757</name>
</gene>
<dbReference type="InterPro" id="IPR014153">
    <property type="entry name" value="Ds_break_AddB"/>
</dbReference>
<evidence type="ECO:0000313" key="2">
    <source>
        <dbReference type="EMBL" id="SNZ20648.1"/>
    </source>
</evidence>
<dbReference type="InterPro" id="IPR027417">
    <property type="entry name" value="P-loop_NTPase"/>
</dbReference>
<sequence length="1061" mass="118267">MMAGGWFDGRERLDLFSYSSNISHPNVYSISPGSGFLATMIDSLIDGDLIPNFDGSDPGALASVTIYVPTRRTANALKEAFVSHLRLRGWPSIILPRIHVIGDVDEDLLPLKVSIGVDDGFWSLPSAMDPLERRLIMTQLVHFWAQKQAREILRLDPKQRLNVSSTPSDAAYLAIDLLALIDAVHREESDWSLLGDLVPDDYGAYWQMSLEFLKIATQFWPAILTERELVDPVERRNAVLSREIEALKGHTGPVIAAGSTGSVPATADLLVAVANHPKGALILPGLDYQLDEQSWLAIGHLHPLEGQGEGVAGHPQFNLKQLLDRLKLTRGDVRKLGSVSHPLSLREKLVSEALRPAESTDLWKQALDQFLEADRQIALLDVALARGANEQEEARICALALRETLADKGKKAALVTPDRALARRVMVELKRWNIEVEDSAGMPLGETPPALLMRLMLDCVLQHMEPVSLLALIKHPLASLGMERSQARRAARFIEVELLRGPRLGGGLQTLLNEFANRREERHAKDPETPLPQNWDLAKKLLENLQQSLGSLETLVLQSEEPQPLSDWIKHIIACVEAIAANEEADPQRFYDEEAGRAMRSFFERIQSPASENIMLGARDVEPFLVAMMSGETVLDHGSGHPRLQLLGTLEARLMDVDRVVIGGLNEGSWPAQTKSDAWLSRPMRAGMKLEPPERRTGLAAHDFAQSMGRREVILVRSEKSGGSPTVPSRWILRLEAVAGREASDAMVARGEKYIRWARQLDAPRAPKLIPRPNPKPPLEHRPRNLSVTEIETWVRDPYALYAKHVLGLRQLDDIGSPPGGAEKGSIIHDVLGDFTQNWEGPFDQRAYDHLIELGRSAFTRFENFPDLLAIWWPRFERIAHWFIFEWEARRNDDVASRFAEIAGGTSLPMRSGSFHLRGRADRLDIMKDGSLSVIDFKTGQPPSAKQVLPGFAPQLALEGYMAKLGGFKDIPRSVEVSDMAWIKLSGGRKAGEIKSGVEKDYAAEDIVELIGKRLLGLIVAYDNPSKGYMSRARPMFERFESPYDHLARVKEWSQQSEGDE</sequence>